<dbReference type="InterPro" id="IPR000642">
    <property type="entry name" value="Peptidase_M41"/>
</dbReference>
<comment type="subcellular location">
    <subcellularLocation>
        <location evidence="2">Membrane</location>
        <topology evidence="2">Multi-pass membrane protein</topology>
    </subcellularLocation>
    <subcellularLocation>
        <location evidence="3">Mitochondrion inner membrane</location>
        <topology evidence="3">Single-pass membrane protein</topology>
        <orientation evidence="3">Intermembrane side</orientation>
    </subcellularLocation>
</comment>
<dbReference type="GO" id="GO:0006508">
    <property type="term" value="P:proteolysis"/>
    <property type="evidence" value="ECO:0007669"/>
    <property type="project" value="UniProtKB-KW"/>
</dbReference>
<evidence type="ECO:0000256" key="4">
    <source>
        <dbReference type="ARBA" id="ARBA00010044"/>
    </source>
</evidence>
<comment type="similarity">
    <text evidence="4">In the C-terminal section; belongs to the peptidase M41 family.</text>
</comment>
<dbReference type="SUPFAM" id="SSF140990">
    <property type="entry name" value="FtsH protease domain-like"/>
    <property type="match status" value="1"/>
</dbReference>
<dbReference type="Gene3D" id="3.40.50.300">
    <property type="entry name" value="P-loop containing nucleotide triphosphate hydrolases"/>
    <property type="match status" value="1"/>
</dbReference>
<evidence type="ECO:0000256" key="16">
    <source>
        <dbReference type="ARBA" id="ARBA00023136"/>
    </source>
</evidence>
<evidence type="ECO:0000313" key="20">
    <source>
        <dbReference type="Proteomes" id="UP001359559"/>
    </source>
</evidence>
<keyword evidence="12" id="KW-0067">ATP-binding</keyword>
<dbReference type="InterPro" id="IPR003593">
    <property type="entry name" value="AAA+_ATPase"/>
</dbReference>
<evidence type="ECO:0000256" key="11">
    <source>
        <dbReference type="ARBA" id="ARBA00022833"/>
    </source>
</evidence>
<evidence type="ECO:0000256" key="2">
    <source>
        <dbReference type="ARBA" id="ARBA00004141"/>
    </source>
</evidence>
<evidence type="ECO:0000256" key="5">
    <source>
        <dbReference type="ARBA" id="ARBA00010550"/>
    </source>
</evidence>
<reference evidence="19 20" key="1">
    <citation type="submission" date="2024-01" db="EMBL/GenBank/DDBJ databases">
        <title>The genomes of 5 underutilized Papilionoideae crops provide insights into root nodulation and disease resistance.</title>
        <authorList>
            <person name="Yuan L."/>
        </authorList>
    </citation>
    <scope>NUCLEOTIDE SEQUENCE [LARGE SCALE GENOMIC DNA]</scope>
    <source>
        <strain evidence="19">LY-2023</strain>
        <tissue evidence="19">Leaf</tissue>
    </source>
</reference>
<dbReference type="SUPFAM" id="SSF52540">
    <property type="entry name" value="P-loop containing nucleoside triphosphate hydrolases"/>
    <property type="match status" value="1"/>
</dbReference>
<evidence type="ECO:0000256" key="10">
    <source>
        <dbReference type="ARBA" id="ARBA00022801"/>
    </source>
</evidence>
<evidence type="ECO:0000313" key="19">
    <source>
        <dbReference type="EMBL" id="KAK7270724.1"/>
    </source>
</evidence>
<keyword evidence="14 17" id="KW-1133">Transmembrane helix</keyword>
<dbReference type="FunFam" id="3.40.50.300:FF:000277">
    <property type="entry name" value="ATP-dependent zinc metalloprotease FtsH"/>
    <property type="match status" value="1"/>
</dbReference>
<evidence type="ECO:0000256" key="14">
    <source>
        <dbReference type="ARBA" id="ARBA00022989"/>
    </source>
</evidence>
<dbReference type="InterPro" id="IPR041569">
    <property type="entry name" value="AAA_lid_3"/>
</dbReference>
<keyword evidence="10" id="KW-0378">Hydrolase</keyword>
<accession>A0AAN9F8G6</accession>
<dbReference type="InterPro" id="IPR037219">
    <property type="entry name" value="Peptidase_M41-like"/>
</dbReference>
<evidence type="ECO:0000256" key="3">
    <source>
        <dbReference type="ARBA" id="ARBA00004243"/>
    </source>
</evidence>
<evidence type="ECO:0000256" key="15">
    <source>
        <dbReference type="ARBA" id="ARBA00023049"/>
    </source>
</evidence>
<feature type="transmembrane region" description="Helical" evidence="17">
    <location>
        <begin position="55"/>
        <end position="75"/>
    </location>
</feature>
<dbReference type="GO" id="GO:0004176">
    <property type="term" value="F:ATP-dependent peptidase activity"/>
    <property type="evidence" value="ECO:0007669"/>
    <property type="project" value="InterPro"/>
</dbReference>
<keyword evidence="8" id="KW-0479">Metal-binding</keyword>
<dbReference type="GO" id="GO:0016887">
    <property type="term" value="F:ATP hydrolysis activity"/>
    <property type="evidence" value="ECO:0007669"/>
    <property type="project" value="InterPro"/>
</dbReference>
<protein>
    <recommendedName>
        <fullName evidence="18">AAA+ ATPase domain-containing protein</fullName>
    </recommendedName>
</protein>
<dbReference type="CDD" id="cd19501">
    <property type="entry name" value="RecA-like_FtsH"/>
    <property type="match status" value="1"/>
</dbReference>
<dbReference type="GO" id="GO:0045037">
    <property type="term" value="P:protein import into chloroplast stroma"/>
    <property type="evidence" value="ECO:0007669"/>
    <property type="project" value="TreeGrafter"/>
</dbReference>
<dbReference type="InterPro" id="IPR027417">
    <property type="entry name" value="P-loop_NTPase"/>
</dbReference>
<keyword evidence="6" id="KW-0645">Protease</keyword>
<dbReference type="PANTHER" id="PTHR23076:SF37">
    <property type="entry name" value="ATP-DEPENDENT ZINC METALLOPROTEASE FTSH 4, MITOCHONDRIAL"/>
    <property type="match status" value="1"/>
</dbReference>
<evidence type="ECO:0000256" key="7">
    <source>
        <dbReference type="ARBA" id="ARBA00022692"/>
    </source>
</evidence>
<keyword evidence="11" id="KW-0862">Zinc</keyword>
<dbReference type="PANTHER" id="PTHR23076">
    <property type="entry name" value="METALLOPROTEASE M41 FTSH"/>
    <property type="match status" value="1"/>
</dbReference>
<dbReference type="EMBL" id="JAYKXN010000007">
    <property type="protein sequence ID" value="KAK7270724.1"/>
    <property type="molecule type" value="Genomic_DNA"/>
</dbReference>
<keyword evidence="15" id="KW-0482">Metalloprotease</keyword>
<dbReference type="FunFam" id="1.20.58.760:FF:000002">
    <property type="entry name" value="ATP-dependent zinc metalloprotease FtsH"/>
    <property type="match status" value="1"/>
</dbReference>
<evidence type="ECO:0000256" key="13">
    <source>
        <dbReference type="ARBA" id="ARBA00022946"/>
    </source>
</evidence>
<dbReference type="Gene3D" id="1.10.8.60">
    <property type="match status" value="1"/>
</dbReference>
<organism evidence="19 20">
    <name type="scientific">Clitoria ternatea</name>
    <name type="common">Butterfly pea</name>
    <dbReference type="NCBI Taxonomy" id="43366"/>
    <lineage>
        <taxon>Eukaryota</taxon>
        <taxon>Viridiplantae</taxon>
        <taxon>Streptophyta</taxon>
        <taxon>Embryophyta</taxon>
        <taxon>Tracheophyta</taxon>
        <taxon>Spermatophyta</taxon>
        <taxon>Magnoliopsida</taxon>
        <taxon>eudicotyledons</taxon>
        <taxon>Gunneridae</taxon>
        <taxon>Pentapetalae</taxon>
        <taxon>rosids</taxon>
        <taxon>fabids</taxon>
        <taxon>Fabales</taxon>
        <taxon>Fabaceae</taxon>
        <taxon>Papilionoideae</taxon>
        <taxon>50 kb inversion clade</taxon>
        <taxon>NPAAA clade</taxon>
        <taxon>indigoferoid/millettioid clade</taxon>
        <taxon>Phaseoleae</taxon>
        <taxon>Clitoria</taxon>
    </lineage>
</organism>
<gene>
    <name evidence="19" type="ORF">RJT34_26095</name>
</gene>
<sequence length="544" mass="59637">MEVFGNAGYSNLVKQECIGDFSDFRNAQNTTKGTFLGSAKAPYHMKISYSDMRQLLWNAVNWIAVMSVVLLIELASMEERGTSNELGTFNVKPIKISNTKFSDVKGVEEAKAELQQIVHYLRDPKHFTRLGGKLPKGVLLVGPPGNGKTMLARALAGEAGVPFFSCCGSEFDETFVGVGAKRVRNLFASAKQYSPCIIFIDEIHGLGGKRKYTDLTRNHRLTLNQLLVELDGFKQNEGIIVIGATDSSQTLDTALLRPGRFDSHVVVPYPDVEGRRQIIEFYMSKVVRDADVDEMILARGTIGFSAAELSNVVNIAALKAAMEGATTVTMAHLEYAKDMIIMGRERKSAVISEESRRISAFHEAGHALVAIYTNGADPVHKATIVPHGNALGLVAQLPAKDTSSITRKQMLAELDVFIGGRVAEELIFGENGVTSGASSDLIRATEIARDMVTKYGMNNEVGIVTHNYKDRGRSISSETRLLIEKDVKQLLDKAYTNAKAILTSHSDEHHAIAEALLERETITGREIKALLAEVKAKEKQQKKP</sequence>
<dbReference type="GO" id="GO:0005743">
    <property type="term" value="C:mitochondrial inner membrane"/>
    <property type="evidence" value="ECO:0007669"/>
    <property type="project" value="UniProtKB-SubCell"/>
</dbReference>
<proteinExistence type="inferred from homology"/>
<keyword evidence="20" id="KW-1185">Reference proteome</keyword>
<dbReference type="AlphaFoldDB" id="A0AAN9F8G6"/>
<comment type="caution">
    <text evidence="19">The sequence shown here is derived from an EMBL/GenBank/DDBJ whole genome shotgun (WGS) entry which is preliminary data.</text>
</comment>
<evidence type="ECO:0000259" key="18">
    <source>
        <dbReference type="SMART" id="SM00382"/>
    </source>
</evidence>
<keyword evidence="9" id="KW-0547">Nucleotide-binding</keyword>
<dbReference type="GO" id="GO:0009507">
    <property type="term" value="C:chloroplast"/>
    <property type="evidence" value="ECO:0007669"/>
    <property type="project" value="TreeGrafter"/>
</dbReference>
<evidence type="ECO:0000256" key="17">
    <source>
        <dbReference type="SAM" id="Phobius"/>
    </source>
</evidence>
<dbReference type="InterPro" id="IPR003959">
    <property type="entry name" value="ATPase_AAA_core"/>
</dbReference>
<comment type="similarity">
    <text evidence="5">In the N-terminal section; belongs to the AAA ATPase family.</text>
</comment>
<dbReference type="Pfam" id="PF17862">
    <property type="entry name" value="AAA_lid_3"/>
    <property type="match status" value="1"/>
</dbReference>
<evidence type="ECO:0000256" key="8">
    <source>
        <dbReference type="ARBA" id="ARBA00022723"/>
    </source>
</evidence>
<keyword evidence="16 17" id="KW-0472">Membrane</keyword>
<dbReference type="SMART" id="SM00382">
    <property type="entry name" value="AAA"/>
    <property type="match status" value="1"/>
</dbReference>
<keyword evidence="13" id="KW-0809">Transit peptide</keyword>
<dbReference type="Gene3D" id="1.20.58.760">
    <property type="entry name" value="Peptidase M41"/>
    <property type="match status" value="1"/>
</dbReference>
<dbReference type="Proteomes" id="UP001359559">
    <property type="component" value="Unassembled WGS sequence"/>
</dbReference>
<evidence type="ECO:0000256" key="12">
    <source>
        <dbReference type="ARBA" id="ARBA00022840"/>
    </source>
</evidence>
<dbReference type="GO" id="GO:0004222">
    <property type="term" value="F:metalloendopeptidase activity"/>
    <property type="evidence" value="ECO:0007669"/>
    <property type="project" value="InterPro"/>
</dbReference>
<evidence type="ECO:0000256" key="6">
    <source>
        <dbReference type="ARBA" id="ARBA00022670"/>
    </source>
</evidence>
<keyword evidence="7 17" id="KW-0812">Transmembrane</keyword>
<dbReference type="GO" id="GO:0005524">
    <property type="term" value="F:ATP binding"/>
    <property type="evidence" value="ECO:0007669"/>
    <property type="project" value="UniProtKB-KW"/>
</dbReference>
<comment type="cofactor">
    <cofactor evidence="1">
        <name>Zn(2+)</name>
        <dbReference type="ChEBI" id="CHEBI:29105"/>
    </cofactor>
</comment>
<name>A0AAN9F8G6_CLITE</name>
<dbReference type="Pfam" id="PF00004">
    <property type="entry name" value="AAA"/>
    <property type="match status" value="1"/>
</dbReference>
<feature type="domain" description="AAA+ ATPase" evidence="18">
    <location>
        <begin position="134"/>
        <end position="271"/>
    </location>
</feature>
<dbReference type="FunFam" id="1.10.8.60:FF:000001">
    <property type="entry name" value="ATP-dependent zinc metalloprotease FtsH"/>
    <property type="match status" value="1"/>
</dbReference>
<evidence type="ECO:0000256" key="9">
    <source>
        <dbReference type="ARBA" id="ARBA00022741"/>
    </source>
</evidence>
<dbReference type="Pfam" id="PF01434">
    <property type="entry name" value="Peptidase_M41"/>
    <property type="match status" value="1"/>
</dbReference>
<dbReference type="GO" id="GO:0046872">
    <property type="term" value="F:metal ion binding"/>
    <property type="evidence" value="ECO:0007669"/>
    <property type="project" value="UniProtKB-KW"/>
</dbReference>
<evidence type="ECO:0000256" key="1">
    <source>
        <dbReference type="ARBA" id="ARBA00001947"/>
    </source>
</evidence>